<feature type="region of interest" description="Disordered" evidence="1">
    <location>
        <begin position="81"/>
        <end position="113"/>
    </location>
</feature>
<evidence type="ECO:0000256" key="1">
    <source>
        <dbReference type="SAM" id="MobiDB-lite"/>
    </source>
</evidence>
<organism evidence="2 3">
    <name type="scientific">Camellia sinensis</name>
    <name type="common">Tea plant</name>
    <name type="synonym">Thea sinensis</name>
    <dbReference type="NCBI Taxonomy" id="4442"/>
    <lineage>
        <taxon>Eukaryota</taxon>
        <taxon>Viridiplantae</taxon>
        <taxon>Streptophyta</taxon>
        <taxon>Embryophyta</taxon>
        <taxon>Tracheophyta</taxon>
        <taxon>Spermatophyta</taxon>
        <taxon>Magnoliopsida</taxon>
        <taxon>eudicotyledons</taxon>
        <taxon>Gunneridae</taxon>
        <taxon>Pentapetalae</taxon>
        <taxon>asterids</taxon>
        <taxon>Ericales</taxon>
        <taxon>Theaceae</taxon>
        <taxon>Camellia</taxon>
    </lineage>
</organism>
<reference evidence="2 3" key="2">
    <citation type="submission" date="2020-07" db="EMBL/GenBank/DDBJ databases">
        <title>Genome assembly of wild tea tree DASZ reveals pedigree and selection history of tea varieties.</title>
        <authorList>
            <person name="Zhang W."/>
        </authorList>
    </citation>
    <scope>NUCLEOTIDE SEQUENCE [LARGE SCALE GENOMIC DNA]</scope>
    <source>
        <strain evidence="3">cv. G240</strain>
        <tissue evidence="2">Leaf</tissue>
    </source>
</reference>
<accession>A0A7J7HN76</accession>
<proteinExistence type="predicted"/>
<reference evidence="3" key="1">
    <citation type="journal article" date="2020" name="Nat. Commun.">
        <title>Genome assembly of wild tea tree DASZ reveals pedigree and selection history of tea varieties.</title>
        <authorList>
            <person name="Zhang W."/>
            <person name="Zhang Y."/>
            <person name="Qiu H."/>
            <person name="Guo Y."/>
            <person name="Wan H."/>
            <person name="Zhang X."/>
            <person name="Scossa F."/>
            <person name="Alseekh S."/>
            <person name="Zhang Q."/>
            <person name="Wang P."/>
            <person name="Xu L."/>
            <person name="Schmidt M.H."/>
            <person name="Jia X."/>
            <person name="Li D."/>
            <person name="Zhu A."/>
            <person name="Guo F."/>
            <person name="Chen W."/>
            <person name="Ni D."/>
            <person name="Usadel B."/>
            <person name="Fernie A.R."/>
            <person name="Wen W."/>
        </authorList>
    </citation>
    <scope>NUCLEOTIDE SEQUENCE [LARGE SCALE GENOMIC DNA]</scope>
    <source>
        <strain evidence="3">cv. G240</strain>
    </source>
</reference>
<name>A0A7J7HN76_CAMSI</name>
<gene>
    <name evidence="2" type="ORF">HYC85_007169</name>
</gene>
<sequence>MLFQIVTQREKQKWVAVTRRLWRQSRNGLRRQSRNGLLRRSGDGPQRRWSATAGRCLEMQREGESSEKRRSKFVLHSGVEGGDIDTVATNGDQGGGEVEKGAAVQIVKRESEG</sequence>
<evidence type="ECO:0000313" key="2">
    <source>
        <dbReference type="EMBL" id="KAF5954313.1"/>
    </source>
</evidence>
<dbReference type="AlphaFoldDB" id="A0A7J7HN76"/>
<dbReference type="EMBL" id="JACBKZ010000003">
    <property type="protein sequence ID" value="KAF5954313.1"/>
    <property type="molecule type" value="Genomic_DNA"/>
</dbReference>
<keyword evidence="3" id="KW-1185">Reference proteome</keyword>
<comment type="caution">
    <text evidence="2">The sequence shown here is derived from an EMBL/GenBank/DDBJ whole genome shotgun (WGS) entry which is preliminary data.</text>
</comment>
<evidence type="ECO:0000313" key="3">
    <source>
        <dbReference type="Proteomes" id="UP000593564"/>
    </source>
</evidence>
<protein>
    <submittedName>
        <fullName evidence="2">Uncharacterized protein</fullName>
    </submittedName>
</protein>
<dbReference type="Proteomes" id="UP000593564">
    <property type="component" value="Unassembled WGS sequence"/>
</dbReference>